<reference evidence="8" key="1">
    <citation type="submission" date="2023-08" db="EMBL/GenBank/DDBJ databases">
        <title>Complete genome sequence of Sinorhizobium chiapanecum ITTG S70 isolated from Acaciella angustissima nodules in Chiapas-Mexico.</title>
        <authorList>
            <person name="Rincon-Rosales R."/>
            <person name="Rogel M.A."/>
            <person name="Rincon-Medina C.I."/>
            <person name="Guerrero G."/>
            <person name="Manzano-Gomez L.A."/>
            <person name="Lopez-Lopez A."/>
            <person name="Rincon Molina F.A."/>
            <person name="Martinez-Romero E."/>
        </authorList>
    </citation>
    <scope>NUCLEOTIDE SEQUENCE</scope>
    <source>
        <strain evidence="8">ITTG S70</strain>
    </source>
</reference>
<gene>
    <name evidence="5 8" type="primary">prmC</name>
    <name evidence="8" type="ORF">RB548_14805</name>
</gene>
<feature type="binding site" evidence="5">
    <location>
        <position position="178"/>
    </location>
    <ligand>
        <name>S-adenosyl-L-methionine</name>
        <dbReference type="ChEBI" id="CHEBI:59789"/>
    </ligand>
</feature>
<dbReference type="InterPro" id="IPR007848">
    <property type="entry name" value="Small_mtfrase_dom"/>
</dbReference>
<dbReference type="InterPro" id="IPR029063">
    <property type="entry name" value="SAM-dependent_MTases_sf"/>
</dbReference>
<dbReference type="NCBIfam" id="TIGR03534">
    <property type="entry name" value="RF_mod_PrmC"/>
    <property type="match status" value="1"/>
</dbReference>
<evidence type="ECO:0000313" key="8">
    <source>
        <dbReference type="EMBL" id="WVT02771.1"/>
    </source>
</evidence>
<dbReference type="GO" id="GO:0032259">
    <property type="term" value="P:methylation"/>
    <property type="evidence" value="ECO:0007669"/>
    <property type="project" value="UniProtKB-KW"/>
</dbReference>
<dbReference type="GO" id="GO:0102559">
    <property type="term" value="F:peptide chain release factor N(5)-glutamine methyltransferase activity"/>
    <property type="evidence" value="ECO:0007669"/>
    <property type="project" value="UniProtKB-EC"/>
</dbReference>
<evidence type="ECO:0000256" key="5">
    <source>
        <dbReference type="HAMAP-Rule" id="MF_02126"/>
    </source>
</evidence>
<dbReference type="InterPro" id="IPR040758">
    <property type="entry name" value="PrmC_N"/>
</dbReference>
<feature type="domain" description="Methyltransferase small" evidence="6">
    <location>
        <begin position="119"/>
        <end position="198"/>
    </location>
</feature>
<dbReference type="PANTHER" id="PTHR18895">
    <property type="entry name" value="HEMK METHYLTRANSFERASE"/>
    <property type="match status" value="1"/>
</dbReference>
<dbReference type="SUPFAM" id="SSF53335">
    <property type="entry name" value="S-adenosyl-L-methionine-dependent methyltransferases"/>
    <property type="match status" value="1"/>
</dbReference>
<evidence type="ECO:0000256" key="3">
    <source>
        <dbReference type="ARBA" id="ARBA00022691"/>
    </source>
</evidence>
<evidence type="ECO:0000256" key="1">
    <source>
        <dbReference type="ARBA" id="ARBA00022603"/>
    </source>
</evidence>
<organism evidence="8 9">
    <name type="scientific">Sinorhizobium chiapasense</name>
    <dbReference type="NCBI Taxonomy" id="501572"/>
    <lineage>
        <taxon>Bacteria</taxon>
        <taxon>Pseudomonadati</taxon>
        <taxon>Pseudomonadota</taxon>
        <taxon>Alphaproteobacteria</taxon>
        <taxon>Hyphomicrobiales</taxon>
        <taxon>Rhizobiaceae</taxon>
        <taxon>Sinorhizobium/Ensifer group</taxon>
        <taxon>Sinorhizobium</taxon>
    </lineage>
</organism>
<feature type="binding site" evidence="5">
    <location>
        <position position="149"/>
    </location>
    <ligand>
        <name>S-adenosyl-L-methionine</name>
        <dbReference type="ChEBI" id="CHEBI:59789"/>
    </ligand>
</feature>
<sequence length="313" mass="34049">MSETLDRLLAESRDRLKAAGIETAALDARHLISGLLGLSLAALMAQGGEAVDDTVAARVRAAIDRRAAREPVYRILGEREFYGLTFKLSKDTLEPRPDTETLVDCMVPHMRRIVASKGACRIVDLGTGTGAICLALLAQILEARGLGTDISEDALATARDNAERNGLAGRFQTLRSNWFGKVEGRFDVIVSNPPYIRSRVVDELEPEVKYHDPAAALDGGDDGLNAYRAIALHADRHLEADGVIGLEIGFDQKQAVTALFAAQGLRLHDSAKDLGGNDRVLVFKRTENAAVIVEKMLHRRISFLEGQRKGLES</sequence>
<dbReference type="Gene3D" id="1.10.8.10">
    <property type="entry name" value="DNA helicase RuvA subunit, C-terminal domain"/>
    <property type="match status" value="1"/>
</dbReference>
<dbReference type="InterPro" id="IPR050320">
    <property type="entry name" value="N5-glutamine_MTase"/>
</dbReference>
<keyword evidence="2 5" id="KW-0808">Transferase</keyword>
<comment type="catalytic activity">
    <reaction evidence="4 5">
        <text>L-glutaminyl-[peptide chain release factor] + S-adenosyl-L-methionine = N(5)-methyl-L-glutaminyl-[peptide chain release factor] + S-adenosyl-L-homocysteine + H(+)</text>
        <dbReference type="Rhea" id="RHEA:42896"/>
        <dbReference type="Rhea" id="RHEA-COMP:10271"/>
        <dbReference type="Rhea" id="RHEA-COMP:10272"/>
        <dbReference type="ChEBI" id="CHEBI:15378"/>
        <dbReference type="ChEBI" id="CHEBI:30011"/>
        <dbReference type="ChEBI" id="CHEBI:57856"/>
        <dbReference type="ChEBI" id="CHEBI:59789"/>
        <dbReference type="ChEBI" id="CHEBI:61891"/>
        <dbReference type="EC" id="2.1.1.297"/>
    </reaction>
</comment>
<dbReference type="CDD" id="cd02440">
    <property type="entry name" value="AdoMet_MTases"/>
    <property type="match status" value="1"/>
</dbReference>
<dbReference type="Pfam" id="PF05175">
    <property type="entry name" value="MTS"/>
    <property type="match status" value="1"/>
</dbReference>
<accession>A0ABZ2B8R9</accession>
<feature type="binding site" evidence="5">
    <location>
        <position position="192"/>
    </location>
    <ligand>
        <name>S-adenosyl-L-methionine</name>
        <dbReference type="ChEBI" id="CHEBI:59789"/>
    </ligand>
</feature>
<dbReference type="PANTHER" id="PTHR18895:SF74">
    <property type="entry name" value="MTRF1L RELEASE FACTOR GLUTAMINE METHYLTRANSFERASE"/>
    <property type="match status" value="1"/>
</dbReference>
<comment type="function">
    <text evidence="5">Methylates the class 1 translation termination release factors RF1/PrfA and RF2/PrfB on the glutamine residue of the universally conserved GGQ motif.</text>
</comment>
<dbReference type="InterPro" id="IPR004556">
    <property type="entry name" value="HemK-like"/>
</dbReference>
<dbReference type="NCBIfam" id="TIGR00536">
    <property type="entry name" value="hemK_fam"/>
    <property type="match status" value="1"/>
</dbReference>
<protein>
    <recommendedName>
        <fullName evidence="5">Release factor glutamine methyltransferase</fullName>
        <shortName evidence="5">RF MTase</shortName>
        <ecNumber evidence="5">2.1.1.297</ecNumber>
    </recommendedName>
    <alternativeName>
        <fullName evidence="5">N5-glutamine methyltransferase PrmC</fullName>
    </alternativeName>
    <alternativeName>
        <fullName evidence="5">Protein-(glutamine-N5) MTase PrmC</fullName>
    </alternativeName>
    <alternativeName>
        <fullName evidence="5">Protein-glutamine N-methyltransferase PrmC</fullName>
    </alternativeName>
</protein>
<keyword evidence="3 5" id="KW-0949">S-adenosyl-L-methionine</keyword>
<dbReference type="PROSITE" id="PS00092">
    <property type="entry name" value="N6_MTASE"/>
    <property type="match status" value="1"/>
</dbReference>
<dbReference type="EC" id="2.1.1.297" evidence="5"/>
<keyword evidence="9" id="KW-1185">Reference proteome</keyword>
<dbReference type="InterPro" id="IPR019874">
    <property type="entry name" value="RF_methyltr_PrmC"/>
</dbReference>
<dbReference type="EMBL" id="CP133148">
    <property type="protein sequence ID" value="WVT02771.1"/>
    <property type="molecule type" value="Genomic_DNA"/>
</dbReference>
<dbReference type="InterPro" id="IPR002052">
    <property type="entry name" value="DNA_methylase_N6_adenine_CS"/>
</dbReference>
<dbReference type="Gene3D" id="3.40.50.150">
    <property type="entry name" value="Vaccinia Virus protein VP39"/>
    <property type="match status" value="1"/>
</dbReference>
<comment type="similarity">
    <text evidence="5">Belongs to the protein N5-glutamine methyltransferase family. PrmC subfamily.</text>
</comment>
<feature type="domain" description="Release factor glutamine methyltransferase N-terminal" evidence="7">
    <location>
        <begin position="8"/>
        <end position="77"/>
    </location>
</feature>
<dbReference type="RefSeq" id="WP_331372036.1">
    <property type="nucleotide sequence ID" value="NZ_CP133148.1"/>
</dbReference>
<evidence type="ECO:0000313" key="9">
    <source>
        <dbReference type="Proteomes" id="UP001432360"/>
    </source>
</evidence>
<feature type="binding site" evidence="5">
    <location>
        <begin position="126"/>
        <end position="130"/>
    </location>
    <ligand>
        <name>S-adenosyl-L-methionine</name>
        <dbReference type="ChEBI" id="CHEBI:59789"/>
    </ligand>
</feature>
<keyword evidence="1 5" id="KW-0489">Methyltransferase</keyword>
<proteinExistence type="inferred from homology"/>
<name>A0ABZ2B8R9_9HYPH</name>
<evidence type="ECO:0000256" key="4">
    <source>
        <dbReference type="ARBA" id="ARBA00048391"/>
    </source>
</evidence>
<feature type="binding site" evidence="5">
    <location>
        <begin position="192"/>
        <end position="195"/>
    </location>
    <ligand>
        <name>substrate</name>
    </ligand>
</feature>
<dbReference type="HAMAP" id="MF_02126">
    <property type="entry name" value="RF_methyltr_PrmC"/>
    <property type="match status" value="1"/>
</dbReference>
<dbReference type="Proteomes" id="UP001432360">
    <property type="component" value="Chromosome"/>
</dbReference>
<evidence type="ECO:0000259" key="7">
    <source>
        <dbReference type="Pfam" id="PF17827"/>
    </source>
</evidence>
<evidence type="ECO:0000259" key="6">
    <source>
        <dbReference type="Pfam" id="PF05175"/>
    </source>
</evidence>
<evidence type="ECO:0000256" key="2">
    <source>
        <dbReference type="ARBA" id="ARBA00022679"/>
    </source>
</evidence>
<dbReference type="Pfam" id="PF17827">
    <property type="entry name" value="PrmC_N"/>
    <property type="match status" value="1"/>
</dbReference>